<proteinExistence type="predicted"/>
<dbReference type="Pfam" id="PF05598">
    <property type="entry name" value="DUF772"/>
    <property type="match status" value="1"/>
</dbReference>
<evidence type="ECO:0000313" key="3">
    <source>
        <dbReference type="Proteomes" id="UP000580043"/>
    </source>
</evidence>
<dbReference type="AlphaFoldDB" id="A0A848GCJ7"/>
<organism evidence="2 3">
    <name type="scientific">Zoogloea dura</name>
    <dbReference type="NCBI Taxonomy" id="2728840"/>
    <lineage>
        <taxon>Bacteria</taxon>
        <taxon>Pseudomonadati</taxon>
        <taxon>Pseudomonadota</taxon>
        <taxon>Betaproteobacteria</taxon>
        <taxon>Rhodocyclales</taxon>
        <taxon>Zoogloeaceae</taxon>
        <taxon>Zoogloea</taxon>
    </lineage>
</organism>
<accession>A0A848GCJ7</accession>
<sequence>MLEGLDLFGPTLKVAGAGTSAAGRPRLPIRLMVGLLYLKHAFGESDESVVQRWAENPYWQFFCGGEYFETRLPCDPSGLTRFRHALGDAGVEELLAKTVETAVSLKAIASQDLERVIVDSTMQEKAIAFPTDSRLLDVWPGASWC</sequence>
<dbReference type="EMBL" id="JABBGA010000051">
    <property type="protein sequence ID" value="NML29110.1"/>
    <property type="molecule type" value="Genomic_DNA"/>
</dbReference>
<comment type="caution">
    <text evidence="2">The sequence shown here is derived from an EMBL/GenBank/DDBJ whole genome shotgun (WGS) entry which is preliminary data.</text>
</comment>
<reference evidence="2 3" key="1">
    <citation type="submission" date="2020-04" db="EMBL/GenBank/DDBJ databases">
        <title>Zoogloea sp. G-4-1-14 isolated from soil.</title>
        <authorList>
            <person name="Dahal R.H."/>
        </authorList>
    </citation>
    <scope>NUCLEOTIDE SEQUENCE [LARGE SCALE GENOMIC DNA]</scope>
    <source>
        <strain evidence="2 3">G-4-1-14</strain>
    </source>
</reference>
<dbReference type="InterPro" id="IPR008490">
    <property type="entry name" value="Transposase_InsH_N"/>
</dbReference>
<gene>
    <name evidence="2" type="ORF">HHL15_25530</name>
</gene>
<evidence type="ECO:0000313" key="2">
    <source>
        <dbReference type="EMBL" id="NML29110.1"/>
    </source>
</evidence>
<dbReference type="Proteomes" id="UP000580043">
    <property type="component" value="Unassembled WGS sequence"/>
</dbReference>
<evidence type="ECO:0000259" key="1">
    <source>
        <dbReference type="Pfam" id="PF05598"/>
    </source>
</evidence>
<protein>
    <submittedName>
        <fullName evidence="2">Transposase</fullName>
    </submittedName>
</protein>
<keyword evidence="3" id="KW-1185">Reference proteome</keyword>
<dbReference type="PANTHER" id="PTHR33803:SF3">
    <property type="entry name" value="BLL1974 PROTEIN"/>
    <property type="match status" value="1"/>
</dbReference>
<dbReference type="PANTHER" id="PTHR33803">
    <property type="entry name" value="IS1478 TRANSPOSASE"/>
    <property type="match status" value="1"/>
</dbReference>
<name>A0A848GCJ7_9RHOO</name>
<feature type="domain" description="Transposase InsH N-terminal" evidence="1">
    <location>
        <begin position="20"/>
        <end position="84"/>
    </location>
</feature>